<keyword evidence="2" id="KW-1185">Reference proteome</keyword>
<dbReference type="RefSeq" id="WP_306091799.1">
    <property type="nucleotide sequence ID" value="NZ_CP120992.1"/>
</dbReference>
<evidence type="ECO:0000313" key="1">
    <source>
        <dbReference type="EMBL" id="WLQ44512.1"/>
    </source>
</evidence>
<reference evidence="1 2" key="1">
    <citation type="submission" date="2023-03" db="EMBL/GenBank/DDBJ databases">
        <title>Isolation and description of six Streptomyces strains from soil environments, able to metabolize different microbial glucans.</title>
        <authorList>
            <person name="Widen T."/>
            <person name="Larsbrink J."/>
        </authorList>
    </citation>
    <scope>NUCLEOTIDE SEQUENCE [LARGE SCALE GENOMIC DNA]</scope>
    <source>
        <strain evidence="1 2">Mut2</strain>
    </source>
</reference>
<name>A0ABY9ICA4_9ACTN</name>
<gene>
    <name evidence="1" type="ORF">P8A22_34175</name>
</gene>
<evidence type="ECO:0000313" key="2">
    <source>
        <dbReference type="Proteomes" id="UP001229952"/>
    </source>
</evidence>
<sequence length="66" mass="7130">MPGWVGGAPDDGPQAPLREALHALLVRRGDGRLEPVQVLLPRVQDKGLPYWSAKSWSMPRLVSSGG</sequence>
<dbReference type="EMBL" id="CP120992">
    <property type="protein sequence ID" value="WLQ44512.1"/>
    <property type="molecule type" value="Genomic_DNA"/>
</dbReference>
<evidence type="ECO:0008006" key="3">
    <source>
        <dbReference type="Google" id="ProtNLM"/>
    </source>
</evidence>
<proteinExistence type="predicted"/>
<accession>A0ABY9ICA4</accession>
<organism evidence="1 2">
    <name type="scientific">Streptomyces laculatispora</name>
    <dbReference type="NCBI Taxonomy" id="887464"/>
    <lineage>
        <taxon>Bacteria</taxon>
        <taxon>Bacillati</taxon>
        <taxon>Actinomycetota</taxon>
        <taxon>Actinomycetes</taxon>
        <taxon>Kitasatosporales</taxon>
        <taxon>Streptomycetaceae</taxon>
        <taxon>Streptomyces</taxon>
    </lineage>
</organism>
<protein>
    <recommendedName>
        <fullName evidence="3">Transposase</fullName>
    </recommendedName>
</protein>
<dbReference type="Proteomes" id="UP001229952">
    <property type="component" value="Chromosome"/>
</dbReference>